<protein>
    <submittedName>
        <fullName evidence="2">Uncharacterized protein</fullName>
    </submittedName>
</protein>
<dbReference type="EMBL" id="BSUZ01000001">
    <property type="protein sequence ID" value="GMA85168.1"/>
    <property type="molecule type" value="Genomic_DNA"/>
</dbReference>
<accession>A0ABQ6JAG8</accession>
<organism evidence="2 3">
    <name type="scientific">Angustibacter aerolatus</name>
    <dbReference type="NCBI Taxonomy" id="1162965"/>
    <lineage>
        <taxon>Bacteria</taxon>
        <taxon>Bacillati</taxon>
        <taxon>Actinomycetota</taxon>
        <taxon>Actinomycetes</taxon>
        <taxon>Kineosporiales</taxon>
        <taxon>Kineosporiaceae</taxon>
    </lineage>
</organism>
<name>A0ABQ6JAG8_9ACTN</name>
<evidence type="ECO:0000313" key="2">
    <source>
        <dbReference type="EMBL" id="GMA85168.1"/>
    </source>
</evidence>
<feature type="region of interest" description="Disordered" evidence="1">
    <location>
        <begin position="92"/>
        <end position="114"/>
    </location>
</feature>
<evidence type="ECO:0000256" key="1">
    <source>
        <dbReference type="SAM" id="MobiDB-lite"/>
    </source>
</evidence>
<dbReference type="Proteomes" id="UP001157017">
    <property type="component" value="Unassembled WGS sequence"/>
</dbReference>
<reference evidence="3" key="1">
    <citation type="journal article" date="2019" name="Int. J. Syst. Evol. Microbiol.">
        <title>The Global Catalogue of Microorganisms (GCM) 10K type strain sequencing project: providing services to taxonomists for standard genome sequencing and annotation.</title>
        <authorList>
            <consortium name="The Broad Institute Genomics Platform"/>
            <consortium name="The Broad Institute Genome Sequencing Center for Infectious Disease"/>
            <person name="Wu L."/>
            <person name="Ma J."/>
        </authorList>
    </citation>
    <scope>NUCLEOTIDE SEQUENCE [LARGE SCALE GENOMIC DNA]</scope>
    <source>
        <strain evidence="3">NBRC 108730</strain>
    </source>
</reference>
<evidence type="ECO:0000313" key="3">
    <source>
        <dbReference type="Proteomes" id="UP001157017"/>
    </source>
</evidence>
<gene>
    <name evidence="2" type="ORF">GCM10025868_04180</name>
</gene>
<comment type="caution">
    <text evidence="2">The sequence shown here is derived from an EMBL/GenBank/DDBJ whole genome shotgun (WGS) entry which is preliminary data.</text>
</comment>
<keyword evidence="3" id="KW-1185">Reference proteome</keyword>
<proteinExistence type="predicted"/>
<sequence length="114" mass="11957">MPGVIDALAASGTPFSVLTKGTLLRRDLPLLQAAAAQVPVGVGVSLAVHDDEPAAPARTGHSQRRRAARAWCAPSARPGCRAGCSWRPCCRRSPTGSRTSITPWRRSPRPAPPG</sequence>